<evidence type="ECO:0000313" key="9">
    <source>
        <dbReference type="EMBL" id="AGL96595.1"/>
    </source>
</evidence>
<dbReference type="Gene3D" id="2.60.120.970">
    <property type="match status" value="1"/>
</dbReference>
<evidence type="ECO:0000256" key="2">
    <source>
        <dbReference type="ARBA" id="ARBA00006656"/>
    </source>
</evidence>
<comment type="subcellular location">
    <subcellularLocation>
        <location evidence="1">Secreted</location>
    </subcellularLocation>
</comment>
<dbReference type="GO" id="GO:0005576">
    <property type="term" value="C:extracellular region"/>
    <property type="evidence" value="ECO:0007669"/>
    <property type="project" value="UniProtKB-SubCell"/>
</dbReference>
<sequence length="350" mass="40489">MFLTPTLFIAFLALCECSRCPLCADPMENLKQDRLQAIQQQILDKLGLPFAPNLTDPKIPNIPPLLRLLETSRNAELAASRVKHEDNYHAKTKTIIMFPEKAPTIIREHSAKCCFFQFREKASRLRISKATLDVFVKRNPNASSTNRDPQIKLYKRVFPVTEGIPEKELVTTKPIRPGQSGWYHFKVKKLLREWRREPHKNLGVEFEIEGNDGSLSLVTEGNEAKKPFLEVFTHDTGNKRRAKRRAGLDCDPYSHERRCCRYELTVDFEKFSWNWIIAPKRFRAYYCTGECQEIMLPMYPHAHMVKKSTGKRPCCSPTKMSSISMIYFDFNQQIMFEEVPAMVAETCGCT</sequence>
<keyword evidence="3" id="KW-0964">Secreted</keyword>
<dbReference type="SUPFAM" id="SSF57501">
    <property type="entry name" value="Cystine-knot cytokines"/>
    <property type="match status" value="1"/>
</dbReference>
<dbReference type="InterPro" id="IPR029034">
    <property type="entry name" value="Cystine-knot_cytokine"/>
</dbReference>
<dbReference type="PANTHER" id="PTHR11848:SF262">
    <property type="entry name" value="LD29161P"/>
    <property type="match status" value="1"/>
</dbReference>
<dbReference type="AlphaFoldDB" id="R4SCY7"/>
<proteinExistence type="evidence at transcript level"/>
<dbReference type="GO" id="GO:0008083">
    <property type="term" value="F:growth factor activity"/>
    <property type="evidence" value="ECO:0007669"/>
    <property type="project" value="UniProtKB-KW"/>
</dbReference>
<evidence type="ECO:0000256" key="7">
    <source>
        <dbReference type="SAM" id="SignalP"/>
    </source>
</evidence>
<dbReference type="Gene3D" id="2.10.90.10">
    <property type="entry name" value="Cystine-knot cytokines"/>
    <property type="match status" value="1"/>
</dbReference>
<dbReference type="InterPro" id="IPR017948">
    <property type="entry name" value="TGFb_CS"/>
</dbReference>
<dbReference type="CDD" id="cd13751">
    <property type="entry name" value="TGF_beta_GDF8_like"/>
    <property type="match status" value="1"/>
</dbReference>
<name>R4SCY7_NEMVE</name>
<dbReference type="InterPro" id="IPR015615">
    <property type="entry name" value="TGF-beta-rel"/>
</dbReference>
<feature type="chain" id="PRO_5004370442" evidence="7">
    <location>
        <begin position="18"/>
        <end position="350"/>
    </location>
</feature>
<evidence type="ECO:0000256" key="6">
    <source>
        <dbReference type="RuleBase" id="RU000354"/>
    </source>
</evidence>
<dbReference type="Pfam" id="PF00019">
    <property type="entry name" value="TGF_beta"/>
    <property type="match status" value="1"/>
</dbReference>
<reference evidence="9" key="1">
    <citation type="journal article" date="2009" name="J. Exp. Zool. B Mol. Dev. Evol.">
        <title>Characterization of myostatin/gdf8/11 in the starlet sea anemone Nematostella vectensis.</title>
        <authorList>
            <person name="Saina M."/>
            <person name="Technau U."/>
        </authorList>
    </citation>
    <scope>NUCLEOTIDE SEQUENCE</scope>
</reference>
<gene>
    <name evidence="9" type="primary">mstn</name>
</gene>
<evidence type="ECO:0000256" key="4">
    <source>
        <dbReference type="ARBA" id="ARBA00023030"/>
    </source>
</evidence>
<dbReference type="InterPro" id="IPR001111">
    <property type="entry name" value="TGF-b_propeptide"/>
</dbReference>
<feature type="domain" description="TGF-beta family profile" evidence="8">
    <location>
        <begin position="238"/>
        <end position="350"/>
    </location>
</feature>
<dbReference type="PROSITE" id="PS51362">
    <property type="entry name" value="TGF_BETA_2"/>
    <property type="match status" value="1"/>
</dbReference>
<dbReference type="InterPro" id="IPR001839">
    <property type="entry name" value="TGF-b_C"/>
</dbReference>
<feature type="signal peptide" evidence="7">
    <location>
        <begin position="1"/>
        <end position="17"/>
    </location>
</feature>
<dbReference type="FunFam" id="2.60.120.970:FF:000061">
    <property type="entry name" value="Predicted protein"/>
    <property type="match status" value="1"/>
</dbReference>
<dbReference type="OrthoDB" id="5948587at2759"/>
<comment type="similarity">
    <text evidence="2 6">Belongs to the TGF-beta family.</text>
</comment>
<evidence type="ECO:0000259" key="8">
    <source>
        <dbReference type="PROSITE" id="PS51362"/>
    </source>
</evidence>
<dbReference type="Pfam" id="PF00688">
    <property type="entry name" value="TGFb_propeptide"/>
    <property type="match status" value="1"/>
</dbReference>
<dbReference type="HOGENOM" id="CLU_020515_6_1_1"/>
<keyword evidence="5" id="KW-1015">Disulfide bond</keyword>
<organism evidence="9">
    <name type="scientific">Nematostella vectensis</name>
    <name type="common">Starlet sea anemone</name>
    <dbReference type="NCBI Taxonomy" id="45351"/>
    <lineage>
        <taxon>Eukaryota</taxon>
        <taxon>Metazoa</taxon>
        <taxon>Cnidaria</taxon>
        <taxon>Anthozoa</taxon>
        <taxon>Hexacorallia</taxon>
        <taxon>Actiniaria</taxon>
        <taxon>Edwardsiidae</taxon>
        <taxon>Nematostella</taxon>
    </lineage>
</organism>
<dbReference type="PANTHER" id="PTHR11848">
    <property type="entry name" value="TGF-BETA FAMILY"/>
    <property type="match status" value="1"/>
</dbReference>
<dbReference type="EMBL" id="KC662373">
    <property type="protein sequence ID" value="AGL96595.1"/>
    <property type="molecule type" value="mRNA"/>
</dbReference>
<dbReference type="PROSITE" id="PS00250">
    <property type="entry name" value="TGF_BETA_1"/>
    <property type="match status" value="1"/>
</dbReference>
<evidence type="ECO:0000256" key="5">
    <source>
        <dbReference type="ARBA" id="ARBA00023157"/>
    </source>
</evidence>
<protein>
    <submittedName>
        <fullName evidence="9">Myostatin</fullName>
    </submittedName>
</protein>
<evidence type="ECO:0000256" key="3">
    <source>
        <dbReference type="ARBA" id="ARBA00022525"/>
    </source>
</evidence>
<dbReference type="SMART" id="SM00204">
    <property type="entry name" value="TGFB"/>
    <property type="match status" value="1"/>
</dbReference>
<dbReference type="KEGG" id="nve:5521725"/>
<accession>R4SCY7</accession>
<evidence type="ECO:0000256" key="1">
    <source>
        <dbReference type="ARBA" id="ARBA00004613"/>
    </source>
</evidence>
<dbReference type="GeneID" id="5521725"/>
<keyword evidence="4 6" id="KW-0339">Growth factor</keyword>
<reference evidence="9" key="2">
    <citation type="submission" date="2013-02" db="EMBL/GenBank/DDBJ databases">
        <authorList>
            <person name="Saina M."/>
            <person name="Technau U."/>
        </authorList>
    </citation>
    <scope>NUCLEOTIDE SEQUENCE</scope>
</reference>
<keyword evidence="7" id="KW-0732">Signal</keyword>
<dbReference type="SMR" id="R4SCY7"/>